<keyword evidence="2" id="KW-1185">Reference proteome</keyword>
<accession>A0ACC2X7P7</accession>
<sequence length="637" mass="68735">MLPPLTPELLSSLLGYASIGCWVIAQAPQILENYTQQSCEGLALPFLLNWLCGDITNVIGCLLTDQKEFQTLLATYFCIVDLLLAGQYAYYTRLQARKRNKEARHAHARHGSSSGIDYESVVGVGASNGNGSAFLASDPTSPMIHPGSDAGSLRSPLIREPSIHSAALDVARAVEKIEQRRRSQSSRRKVDKYGRSNSTFSNTEHHGQQVMNQDHQYQQKHGRSPSVTSPLWSAATETTTKSNSYLSAPERESRRGRPRGRPDQDTSSSTATPVPPVLDLDRDSERGIGHRSISASPRNTTKHKRPSGVSSSPSTLKRTTSTTGGGQRQRAAGVVFMSVFLMVGVGRTAGWGRDGSSAGRGNGERGRGGEVIVPHMEASWQSSPVVQGAAADSNLTPPSLSSFTNTHAERHIETVHFPASSELGQETRSSGEPSSPSLRIYTSNREPPPNNNSGSNSHYQRVIGRASAWICTTLYLTSRLPQIWKNYTRKSVEGLSILLFVFAFMGNATYVGSIMLNPGGGEEHSGGPSGEERAYYLLEALPYRPGSASVNGSGQEPPHLQRIGSESRSFTSLGAVDEESQLLLDNGNAPYHDYSGGDDLTPTPRASHFDANPQSTYEGEEGKGKMKKSSSSASTGR</sequence>
<dbReference type="EMBL" id="JASBWU010000008">
    <property type="protein sequence ID" value="KAJ9119676.1"/>
    <property type="molecule type" value="Genomic_DNA"/>
</dbReference>
<evidence type="ECO:0000313" key="2">
    <source>
        <dbReference type="Proteomes" id="UP001243375"/>
    </source>
</evidence>
<evidence type="ECO:0000313" key="1">
    <source>
        <dbReference type="EMBL" id="KAJ9119676.1"/>
    </source>
</evidence>
<proteinExistence type="predicted"/>
<organism evidence="1 2">
    <name type="scientific">Naganishia vaughanmartiniae</name>
    <dbReference type="NCBI Taxonomy" id="1424756"/>
    <lineage>
        <taxon>Eukaryota</taxon>
        <taxon>Fungi</taxon>
        <taxon>Dikarya</taxon>
        <taxon>Basidiomycota</taxon>
        <taxon>Agaricomycotina</taxon>
        <taxon>Tremellomycetes</taxon>
        <taxon>Filobasidiales</taxon>
        <taxon>Filobasidiaceae</taxon>
        <taxon>Naganishia</taxon>
    </lineage>
</organism>
<comment type="caution">
    <text evidence="1">The sequence shown here is derived from an EMBL/GenBank/DDBJ whole genome shotgun (WGS) entry which is preliminary data.</text>
</comment>
<gene>
    <name evidence="1" type="ORF">QFC22_003386</name>
</gene>
<name>A0ACC2X7P7_9TREE</name>
<dbReference type="Proteomes" id="UP001243375">
    <property type="component" value="Unassembled WGS sequence"/>
</dbReference>
<reference evidence="1" key="1">
    <citation type="submission" date="2023-04" db="EMBL/GenBank/DDBJ databases">
        <title>Draft Genome sequencing of Naganishia species isolated from polar environments using Oxford Nanopore Technology.</title>
        <authorList>
            <person name="Leo P."/>
            <person name="Venkateswaran K."/>
        </authorList>
    </citation>
    <scope>NUCLEOTIDE SEQUENCE</scope>
    <source>
        <strain evidence="1">MNA-CCFEE 5425</strain>
    </source>
</reference>
<protein>
    <submittedName>
        <fullName evidence="1">Uncharacterized protein</fullName>
    </submittedName>
</protein>